<feature type="signal peptide" evidence="3">
    <location>
        <begin position="1"/>
        <end position="20"/>
    </location>
</feature>
<keyword evidence="1" id="KW-0175">Coiled coil</keyword>
<name>A0A9P1BPD6_9DINO</name>
<dbReference type="Proteomes" id="UP001152797">
    <property type="component" value="Unassembled WGS sequence"/>
</dbReference>
<sequence>RMRPLNLCTWITWIILRLHSAERPQNRLLEAFSAATNDSLLSGVTPVTPKVSSLKAREDAMEQISTISKEESRELSEAREDAQESTAQLDTANLRLGAQQALSEAQLEMQVLQGQTEKLHQRRLQLSRQASESPMESVRRAAEELEATAVHESTAASKVAQGKLLARHEAALADDAQEEWRALRVLQGLTYLAGKHEKILQEDERRVKDYQVQLNRVERWKDSARHLKEVAGEVAAQEQKVSLEAQERRQRLGKHGSADGAI</sequence>
<evidence type="ECO:0000256" key="3">
    <source>
        <dbReference type="SAM" id="SignalP"/>
    </source>
</evidence>
<evidence type="ECO:0000256" key="1">
    <source>
        <dbReference type="SAM" id="Coils"/>
    </source>
</evidence>
<proteinExistence type="predicted"/>
<comment type="caution">
    <text evidence="4">The sequence shown here is derived from an EMBL/GenBank/DDBJ whole genome shotgun (WGS) entry which is preliminary data.</text>
</comment>
<evidence type="ECO:0000313" key="6">
    <source>
        <dbReference type="Proteomes" id="UP001152797"/>
    </source>
</evidence>
<protein>
    <submittedName>
        <fullName evidence="4">Uncharacterized protein</fullName>
    </submittedName>
</protein>
<keyword evidence="3" id="KW-0732">Signal</keyword>
<dbReference type="EMBL" id="CAMXCT010000313">
    <property type="protein sequence ID" value="CAI3977009.1"/>
    <property type="molecule type" value="Genomic_DNA"/>
</dbReference>
<reference evidence="5" key="2">
    <citation type="submission" date="2024-04" db="EMBL/GenBank/DDBJ databases">
        <authorList>
            <person name="Chen Y."/>
            <person name="Shah S."/>
            <person name="Dougan E. K."/>
            <person name="Thang M."/>
            <person name="Chan C."/>
        </authorList>
    </citation>
    <scope>NUCLEOTIDE SEQUENCE [LARGE SCALE GENOMIC DNA]</scope>
</reference>
<keyword evidence="6" id="KW-1185">Reference proteome</keyword>
<organism evidence="4">
    <name type="scientific">Cladocopium goreaui</name>
    <dbReference type="NCBI Taxonomy" id="2562237"/>
    <lineage>
        <taxon>Eukaryota</taxon>
        <taxon>Sar</taxon>
        <taxon>Alveolata</taxon>
        <taxon>Dinophyceae</taxon>
        <taxon>Suessiales</taxon>
        <taxon>Symbiodiniaceae</taxon>
        <taxon>Cladocopium</taxon>
    </lineage>
</organism>
<feature type="chain" id="PRO_5043269680" evidence="3">
    <location>
        <begin position="21"/>
        <end position="262"/>
    </location>
</feature>
<dbReference type="AlphaFoldDB" id="A0A9P1BPD6"/>
<dbReference type="EMBL" id="CAMXCT030000313">
    <property type="protein sequence ID" value="CAL4764321.1"/>
    <property type="molecule type" value="Genomic_DNA"/>
</dbReference>
<feature type="coiled-coil region" evidence="1">
    <location>
        <begin position="68"/>
        <end position="122"/>
    </location>
</feature>
<feature type="non-terminal residue" evidence="4">
    <location>
        <position position="262"/>
    </location>
</feature>
<evidence type="ECO:0000256" key="2">
    <source>
        <dbReference type="SAM" id="MobiDB-lite"/>
    </source>
</evidence>
<gene>
    <name evidence="4" type="ORF">C1SCF055_LOCUS5188</name>
</gene>
<dbReference type="EMBL" id="CAMXCT020000313">
    <property type="protein sequence ID" value="CAL1130384.1"/>
    <property type="molecule type" value="Genomic_DNA"/>
</dbReference>
<evidence type="ECO:0000313" key="4">
    <source>
        <dbReference type="EMBL" id="CAI3977009.1"/>
    </source>
</evidence>
<evidence type="ECO:0000313" key="5">
    <source>
        <dbReference type="EMBL" id="CAL1130384.1"/>
    </source>
</evidence>
<accession>A0A9P1BPD6</accession>
<reference evidence="4" key="1">
    <citation type="submission" date="2022-10" db="EMBL/GenBank/DDBJ databases">
        <authorList>
            <person name="Chen Y."/>
            <person name="Dougan E. K."/>
            <person name="Chan C."/>
            <person name="Rhodes N."/>
            <person name="Thang M."/>
        </authorList>
    </citation>
    <scope>NUCLEOTIDE SEQUENCE</scope>
</reference>
<feature type="region of interest" description="Disordered" evidence="2">
    <location>
        <begin position="238"/>
        <end position="262"/>
    </location>
</feature>